<keyword evidence="3" id="KW-1185">Reference proteome</keyword>
<evidence type="ECO:0000313" key="3">
    <source>
        <dbReference type="Proteomes" id="UP000294480"/>
    </source>
</evidence>
<dbReference type="EMBL" id="SNZE01000011">
    <property type="protein sequence ID" value="TDR31253.1"/>
    <property type="molecule type" value="Genomic_DNA"/>
</dbReference>
<accession>A0A4R6Y7F0</accession>
<reference evidence="2 3" key="1">
    <citation type="submission" date="2019-03" db="EMBL/GenBank/DDBJ databases">
        <title>Genomic Encyclopedia of Type Strains, Phase IV (KMG-IV): sequencing the most valuable type-strain genomes for metagenomic binning, comparative biology and taxonomic classification.</title>
        <authorList>
            <person name="Goeker M."/>
        </authorList>
    </citation>
    <scope>NUCLEOTIDE SEQUENCE [LARGE SCALE GENOMIC DNA]</scope>
    <source>
        <strain evidence="2 3">DSM 102852</strain>
    </source>
</reference>
<feature type="transmembrane region" description="Helical" evidence="1">
    <location>
        <begin position="75"/>
        <end position="105"/>
    </location>
</feature>
<gene>
    <name evidence="2" type="ORF">DFR44_11116</name>
</gene>
<protein>
    <submittedName>
        <fullName evidence="2">Uncharacterized protein DUF2721</fullName>
    </submittedName>
</protein>
<comment type="caution">
    <text evidence="2">The sequence shown here is derived from an EMBL/GenBank/DDBJ whole genome shotgun (WGS) entry which is preliminary data.</text>
</comment>
<dbReference type="OrthoDB" id="5465259at2"/>
<dbReference type="Proteomes" id="UP000294480">
    <property type="component" value="Unassembled WGS sequence"/>
</dbReference>
<dbReference type="AlphaFoldDB" id="A0A4R6Y7F0"/>
<evidence type="ECO:0000256" key="1">
    <source>
        <dbReference type="SAM" id="Phobius"/>
    </source>
</evidence>
<feature type="transmembrane region" description="Helical" evidence="1">
    <location>
        <begin position="111"/>
        <end position="130"/>
    </location>
</feature>
<sequence>MEAHVAEIAHAIQMAVAPVFLLTAIATLINVLNTRLSRSIDRRRQLDHLLRETHDALTLQELQAERDLHVHRLRVIYLGILSAVLSALMICLVVIGAFLAALLSIELSRMIAVLFILAMLCVVTSLGMFLREVFLMLK</sequence>
<dbReference type="Pfam" id="PF11026">
    <property type="entry name" value="DUF2721"/>
    <property type="match status" value="1"/>
</dbReference>
<dbReference type="InterPro" id="IPR021279">
    <property type="entry name" value="DUF2721"/>
</dbReference>
<proteinExistence type="predicted"/>
<name>A0A4R6Y7F0_9BURK</name>
<dbReference type="RefSeq" id="WP_133620246.1">
    <property type="nucleotide sequence ID" value="NZ_SNZE01000011.1"/>
</dbReference>
<keyword evidence="1" id="KW-0812">Transmembrane</keyword>
<keyword evidence="1" id="KW-1133">Transmembrane helix</keyword>
<keyword evidence="1" id="KW-0472">Membrane</keyword>
<evidence type="ECO:0000313" key="2">
    <source>
        <dbReference type="EMBL" id="TDR31253.1"/>
    </source>
</evidence>
<organism evidence="2 3">
    <name type="scientific">Hydromonas duriensis</name>
    <dbReference type="NCBI Taxonomy" id="1527608"/>
    <lineage>
        <taxon>Bacteria</taxon>
        <taxon>Pseudomonadati</taxon>
        <taxon>Pseudomonadota</taxon>
        <taxon>Betaproteobacteria</taxon>
        <taxon>Burkholderiales</taxon>
        <taxon>Burkholderiaceae</taxon>
        <taxon>Hydromonas</taxon>
    </lineage>
</organism>
<feature type="transmembrane region" description="Helical" evidence="1">
    <location>
        <begin position="12"/>
        <end position="33"/>
    </location>
</feature>